<feature type="transmembrane region" description="Helical" evidence="1">
    <location>
        <begin position="156"/>
        <end position="181"/>
    </location>
</feature>
<dbReference type="Pfam" id="PF10912">
    <property type="entry name" value="Glam1"/>
    <property type="match status" value="1"/>
</dbReference>
<protein>
    <submittedName>
        <fullName evidence="2">Uncharacterized protein</fullName>
    </submittedName>
</protein>
<evidence type="ECO:0000313" key="3">
    <source>
        <dbReference type="Proteomes" id="UP001152747"/>
    </source>
</evidence>
<comment type="caution">
    <text evidence="2">The sequence shown here is derived from an EMBL/GenBank/DDBJ whole genome shotgun (WGS) entry which is preliminary data.</text>
</comment>
<dbReference type="PANTHER" id="PTHR35013:SF2">
    <property type="entry name" value="SERPENTINE RECEPTOR, CLASS BC (CLASS B-LIKE)"/>
    <property type="match status" value="1"/>
</dbReference>
<organism evidence="2 3">
    <name type="scientific">Caenorhabditis angaria</name>
    <dbReference type="NCBI Taxonomy" id="860376"/>
    <lineage>
        <taxon>Eukaryota</taxon>
        <taxon>Metazoa</taxon>
        <taxon>Ecdysozoa</taxon>
        <taxon>Nematoda</taxon>
        <taxon>Chromadorea</taxon>
        <taxon>Rhabditida</taxon>
        <taxon>Rhabditina</taxon>
        <taxon>Rhabditomorpha</taxon>
        <taxon>Rhabditoidea</taxon>
        <taxon>Rhabditidae</taxon>
        <taxon>Peloderinae</taxon>
        <taxon>Caenorhabditis</taxon>
    </lineage>
</organism>
<keyword evidence="3" id="KW-1185">Reference proteome</keyword>
<name>A0A9P1IDW2_9PELO</name>
<feature type="transmembrane region" description="Helical" evidence="1">
    <location>
        <begin position="12"/>
        <end position="37"/>
    </location>
</feature>
<reference evidence="2" key="1">
    <citation type="submission" date="2022-11" db="EMBL/GenBank/DDBJ databases">
        <authorList>
            <person name="Kikuchi T."/>
        </authorList>
    </citation>
    <scope>NUCLEOTIDE SEQUENCE</scope>
    <source>
        <strain evidence="2">PS1010</strain>
    </source>
</reference>
<keyword evidence="1" id="KW-1133">Transmembrane helix</keyword>
<dbReference type="Proteomes" id="UP001152747">
    <property type="component" value="Unassembled WGS sequence"/>
</dbReference>
<dbReference type="PANTHER" id="PTHR35013">
    <property type="entry name" value="PROTEIN CBG22618-RELATED"/>
    <property type="match status" value="1"/>
</dbReference>
<dbReference type="AlphaFoldDB" id="A0A9P1IDW2"/>
<evidence type="ECO:0000313" key="2">
    <source>
        <dbReference type="EMBL" id="CAI5443957.1"/>
    </source>
</evidence>
<accession>A0A9P1IDW2</accession>
<feature type="transmembrane region" description="Helical" evidence="1">
    <location>
        <begin position="70"/>
        <end position="93"/>
    </location>
</feature>
<feature type="transmembrane region" description="Helical" evidence="1">
    <location>
        <begin position="43"/>
        <end position="61"/>
    </location>
</feature>
<keyword evidence="1" id="KW-0812">Transmembrane</keyword>
<dbReference type="EMBL" id="CANHGI010000003">
    <property type="protein sequence ID" value="CAI5443957.1"/>
    <property type="molecule type" value="Genomic_DNA"/>
</dbReference>
<keyword evidence="1" id="KW-0472">Membrane</keyword>
<evidence type="ECO:0000256" key="1">
    <source>
        <dbReference type="SAM" id="Phobius"/>
    </source>
</evidence>
<dbReference type="InterPro" id="IPR024483">
    <property type="entry name" value="Glam1"/>
</dbReference>
<proteinExistence type="predicted"/>
<gene>
    <name evidence="2" type="ORF">CAMP_LOCUS6594</name>
</gene>
<sequence>MNRPMFCCCDSKTFLAFITIFSIFTYIMTISITSYLRGFDPKLASALFLILLDLLFLYGILRDDTALLRILYWFSTFHTITIFIILIIVPVAVTTAVNFPVHYSENPEFLNEVAREVFSATENEEEEDCNFKKIVKISQQLLMQDLEHQLENHNKAVFISGLVTGYATTSVIVVLFIVSYIKHSIIGDCLRYAEFLQNTPQPLRLMTY</sequence>